<sequence>MTDYVVTRRRRGRGAYIPRAVDPCLGYYLPEKLSEERTGSNEVVPPALEADPDSLYSSQPSSASCGQDNGQGQLSQGSAVYSPESPADWSEFVPVRPSAHSQKMVKEGISIYPASDDEDMDDAHTKPNPPIITVESFLKDLGMKSKRIKKTYARRGRKRLRTKQLDAGKEIRSDTESPVTRTDCYRLDRDDEEAVIQLRSREVPRKLASSKDGASSSETYENPSLNHAASSPPAPTKLPRKRKRSKAPKKSLKERIYEAAVSTYGDPDPDFMEVSEEAVGPLRFFPVNNIGGDMHSEKKRKRKEGCLVDPRKATVKYDTDFLCRARVPAALLRASTDSSFNDPGWGQACRSVWDERLKVPSISFFAGSNTLKEPGRTTPPDKKRKVKEKTGVEKQSDASPAGALVFIPLEEAAASYSALFKKRRSEARNEGRLTKLEWAPTEKYAHTITTSGSPSPEPPLKLGVTGRTYADMDHPSAAKRSITPYSSVSNASVDCHEDETISALSEPQPQLFHTPSIFGLADTVTSFISCFERANDSFSRGSRACDTQNRVPYPTNSTQSSSSLIPEERQRQSSTQTSGLLHGWYA</sequence>
<evidence type="ECO:0000256" key="1">
    <source>
        <dbReference type="SAM" id="MobiDB-lite"/>
    </source>
</evidence>
<dbReference type="Proteomes" id="UP000521872">
    <property type="component" value="Unassembled WGS sequence"/>
</dbReference>
<dbReference type="EMBL" id="JAACJL010000045">
    <property type="protein sequence ID" value="KAF4614033.1"/>
    <property type="molecule type" value="Genomic_DNA"/>
</dbReference>
<feature type="compositionally biased region" description="Polar residues" evidence="1">
    <location>
        <begin position="538"/>
        <end position="564"/>
    </location>
</feature>
<feature type="compositionally biased region" description="Basic and acidic residues" evidence="1">
    <location>
        <begin position="163"/>
        <end position="175"/>
    </location>
</feature>
<evidence type="ECO:0000313" key="2">
    <source>
        <dbReference type="EMBL" id="KAF4614033.1"/>
    </source>
</evidence>
<feature type="region of interest" description="Disordered" evidence="1">
    <location>
        <begin position="150"/>
        <end position="183"/>
    </location>
</feature>
<protein>
    <submittedName>
        <fullName evidence="2">Uncharacterized protein</fullName>
    </submittedName>
</protein>
<organism evidence="2 3">
    <name type="scientific">Agrocybe pediades</name>
    <dbReference type="NCBI Taxonomy" id="84607"/>
    <lineage>
        <taxon>Eukaryota</taxon>
        <taxon>Fungi</taxon>
        <taxon>Dikarya</taxon>
        <taxon>Basidiomycota</taxon>
        <taxon>Agaricomycotina</taxon>
        <taxon>Agaricomycetes</taxon>
        <taxon>Agaricomycetidae</taxon>
        <taxon>Agaricales</taxon>
        <taxon>Agaricineae</taxon>
        <taxon>Strophariaceae</taxon>
        <taxon>Agrocybe</taxon>
    </lineage>
</organism>
<feature type="compositionally biased region" description="Basic residues" evidence="1">
    <location>
        <begin position="150"/>
        <end position="162"/>
    </location>
</feature>
<feature type="compositionally biased region" description="Basic residues" evidence="1">
    <location>
        <begin position="238"/>
        <end position="250"/>
    </location>
</feature>
<feature type="compositionally biased region" description="Polar residues" evidence="1">
    <location>
        <begin position="55"/>
        <end position="79"/>
    </location>
</feature>
<feature type="compositionally biased region" description="Polar residues" evidence="1">
    <location>
        <begin position="212"/>
        <end position="229"/>
    </location>
</feature>
<feature type="region of interest" description="Disordered" evidence="1">
    <location>
        <begin position="35"/>
        <end position="87"/>
    </location>
</feature>
<comment type="caution">
    <text evidence="2">The sequence shown here is derived from an EMBL/GenBank/DDBJ whole genome shotgun (WGS) entry which is preliminary data.</text>
</comment>
<feature type="region of interest" description="Disordered" evidence="1">
    <location>
        <begin position="538"/>
        <end position="586"/>
    </location>
</feature>
<keyword evidence="3" id="KW-1185">Reference proteome</keyword>
<feature type="region of interest" description="Disordered" evidence="1">
    <location>
        <begin position="198"/>
        <end position="253"/>
    </location>
</feature>
<gene>
    <name evidence="2" type="ORF">D9613_007792</name>
</gene>
<evidence type="ECO:0000313" key="3">
    <source>
        <dbReference type="Proteomes" id="UP000521872"/>
    </source>
</evidence>
<reference evidence="2 3" key="1">
    <citation type="submission" date="2019-12" db="EMBL/GenBank/DDBJ databases">
        <authorList>
            <person name="Floudas D."/>
            <person name="Bentzer J."/>
            <person name="Ahren D."/>
            <person name="Johansson T."/>
            <person name="Persson P."/>
            <person name="Tunlid A."/>
        </authorList>
    </citation>
    <scope>NUCLEOTIDE SEQUENCE [LARGE SCALE GENOMIC DNA]</scope>
    <source>
        <strain evidence="2 3">CBS 102.39</strain>
    </source>
</reference>
<dbReference type="AlphaFoldDB" id="A0A8H4QN53"/>
<accession>A0A8H4QN53</accession>
<name>A0A8H4QN53_9AGAR</name>
<proteinExistence type="predicted"/>
<feature type="region of interest" description="Disordered" evidence="1">
    <location>
        <begin position="369"/>
        <end position="397"/>
    </location>
</feature>